<dbReference type="KEGG" id="ahat:ADCFC_06930"/>
<dbReference type="PANTHER" id="PTHR43235">
    <property type="entry name" value="GLUTAMINE AMIDOTRANSFERASE PB2B2.05-RELATED"/>
    <property type="match status" value="1"/>
</dbReference>
<name>A0A6F8SJV7_9ACTN</name>
<organism evidence="1 2">
    <name type="scientific">Adlercreutzia hattorii</name>
    <dbReference type="NCBI Taxonomy" id="2707299"/>
    <lineage>
        <taxon>Bacteria</taxon>
        <taxon>Bacillati</taxon>
        <taxon>Actinomycetota</taxon>
        <taxon>Coriobacteriia</taxon>
        <taxon>Eggerthellales</taxon>
        <taxon>Eggerthellaceae</taxon>
        <taxon>Adlercreutzia</taxon>
    </lineage>
</organism>
<dbReference type="Pfam" id="PF07722">
    <property type="entry name" value="Peptidase_C26"/>
    <property type="match status" value="2"/>
</dbReference>
<dbReference type="GO" id="GO:0005829">
    <property type="term" value="C:cytosol"/>
    <property type="evidence" value="ECO:0007669"/>
    <property type="project" value="TreeGrafter"/>
</dbReference>
<reference evidence="2" key="1">
    <citation type="journal article" date="2020" name="Microbiol. Resour. Announc.">
        <title>Complete Genome Sequence of Adlercreutzia sp. Strain 8CFCBH1, a Potent Producer of Equol, Isolated from Healthy Japanese Feces.</title>
        <authorList>
            <person name="Ogata Y."/>
            <person name="Sakamoto M."/>
            <person name="Ohkuma M."/>
            <person name="Hattori M."/>
            <person name="Suda W."/>
        </authorList>
    </citation>
    <scope>NUCLEOTIDE SEQUENCE [LARGE SCALE GENOMIC DNA]</scope>
    <source>
        <strain evidence="2">8CFCBH1</strain>
    </source>
</reference>
<sequence>MAYLLPTRRDSNKRNNPVIIGITTTLNEADGFQRVNVEYINRVAATGAVPILLTPIAGGAEANREHARHVIELVDGLLITGGGDVHPRYYVPDPAKNRDALGLDDLAAMGCGSSSHCRSTGAKVPFCGHYVPDRTFEEAMDGTSAVETVESLDGRDVLSATGRPPIPCLDGLLAVCEDRDGFELELARLAHERSLPTLGICRGMQVMNVALGGSLYRDLYNCGVTEKQHRQNPPYYGISHKVTIAKGSLLESVVSASGDFEVNSMHHQGVDHVAPALLVAARSEDRVVEAVEDPAKPFFLGVQWHPEYLDRHHGLFNALAAAAHHRDARSS</sequence>
<dbReference type="EMBL" id="AP022829">
    <property type="protein sequence ID" value="BCA88074.1"/>
    <property type="molecule type" value="Genomic_DNA"/>
</dbReference>
<evidence type="ECO:0000313" key="2">
    <source>
        <dbReference type="Proteomes" id="UP000501727"/>
    </source>
</evidence>
<dbReference type="GO" id="GO:0016811">
    <property type="term" value="F:hydrolase activity, acting on carbon-nitrogen (but not peptide) bonds, in linear amides"/>
    <property type="evidence" value="ECO:0007669"/>
    <property type="project" value="InterPro"/>
</dbReference>
<keyword evidence="2" id="KW-1185">Reference proteome</keyword>
<dbReference type="InterPro" id="IPR011697">
    <property type="entry name" value="Peptidase_C26"/>
</dbReference>
<accession>A0A6F8SJV7</accession>
<evidence type="ECO:0000313" key="1">
    <source>
        <dbReference type="EMBL" id="BCA88074.1"/>
    </source>
</evidence>
<dbReference type="InterPro" id="IPR044668">
    <property type="entry name" value="PuuD-like"/>
</dbReference>
<dbReference type="CDD" id="cd01745">
    <property type="entry name" value="GATase1_2"/>
    <property type="match status" value="1"/>
</dbReference>
<dbReference type="AlphaFoldDB" id="A0A6F8SJV7"/>
<proteinExistence type="predicted"/>
<dbReference type="PROSITE" id="PS51273">
    <property type="entry name" value="GATASE_TYPE_1"/>
    <property type="match status" value="1"/>
</dbReference>
<protein>
    <submittedName>
        <fullName evidence="1">Uncharacterized protein</fullName>
    </submittedName>
</protein>
<reference evidence="2" key="2">
    <citation type="submission" date="2020-03" db="EMBL/GenBank/DDBJ databases">
        <title>Complete Genome Sequence of Adlercreutzia sp. strain 8CFCBH1 Producing Equol, Isolated from Healthy Japanese Feces.</title>
        <authorList>
            <person name="Ogata Y."/>
            <person name="Sakamoto M."/>
            <person name="Ohkuma M."/>
            <person name="Hattori M."/>
            <person name="Suda W."/>
        </authorList>
    </citation>
    <scope>NUCLEOTIDE SEQUENCE [LARGE SCALE GENOMIC DNA]</scope>
    <source>
        <strain evidence="2">8CFCBH1</strain>
    </source>
</reference>
<gene>
    <name evidence="1" type="ORF">ADCFC_05720</name>
</gene>
<dbReference type="PANTHER" id="PTHR43235:SF1">
    <property type="entry name" value="GLUTAMINE AMIDOTRANSFERASE PB2B2.05-RELATED"/>
    <property type="match status" value="1"/>
</dbReference>
<dbReference type="Gene3D" id="3.40.50.880">
    <property type="match status" value="1"/>
</dbReference>
<dbReference type="SUPFAM" id="SSF52317">
    <property type="entry name" value="Class I glutamine amidotransferase-like"/>
    <property type="match status" value="1"/>
</dbReference>
<dbReference type="InterPro" id="IPR029062">
    <property type="entry name" value="Class_I_gatase-like"/>
</dbReference>
<dbReference type="Proteomes" id="UP000501727">
    <property type="component" value="Chromosome"/>
</dbReference>